<evidence type="ECO:0000256" key="3">
    <source>
        <dbReference type="ARBA" id="ARBA00022692"/>
    </source>
</evidence>
<dbReference type="GO" id="GO:0006820">
    <property type="term" value="P:monoatomic anion transport"/>
    <property type="evidence" value="ECO:0007669"/>
    <property type="project" value="TreeGrafter"/>
</dbReference>
<evidence type="ECO:0000256" key="4">
    <source>
        <dbReference type="ARBA" id="ARBA00022847"/>
    </source>
</evidence>
<feature type="transmembrane region" description="Helical" evidence="8">
    <location>
        <begin position="303"/>
        <end position="321"/>
    </location>
</feature>
<feature type="transmembrane region" description="Helical" evidence="8">
    <location>
        <begin position="448"/>
        <end position="475"/>
    </location>
</feature>
<keyword evidence="4" id="KW-0769">Symport</keyword>
<keyword evidence="5 8" id="KW-1133">Transmembrane helix</keyword>
<proteinExistence type="predicted"/>
<feature type="transmembrane region" description="Helical" evidence="8">
    <location>
        <begin position="404"/>
        <end position="427"/>
    </location>
</feature>
<organism evidence="9 10">
    <name type="scientific">Haemaphysalis longicornis</name>
    <name type="common">Bush tick</name>
    <dbReference type="NCBI Taxonomy" id="44386"/>
    <lineage>
        <taxon>Eukaryota</taxon>
        <taxon>Metazoa</taxon>
        <taxon>Ecdysozoa</taxon>
        <taxon>Arthropoda</taxon>
        <taxon>Chelicerata</taxon>
        <taxon>Arachnida</taxon>
        <taxon>Acari</taxon>
        <taxon>Parasitiformes</taxon>
        <taxon>Ixodida</taxon>
        <taxon>Ixodoidea</taxon>
        <taxon>Ixodidae</taxon>
        <taxon>Haemaphysalinae</taxon>
        <taxon>Haemaphysalis</taxon>
    </lineage>
</organism>
<comment type="subcellular location">
    <subcellularLocation>
        <location evidence="1">Membrane</location>
        <topology evidence="1">Multi-pass membrane protein</topology>
    </subcellularLocation>
</comment>
<dbReference type="OrthoDB" id="2985014at2759"/>
<evidence type="ECO:0000313" key="9">
    <source>
        <dbReference type="EMBL" id="KAH9372678.1"/>
    </source>
</evidence>
<gene>
    <name evidence="9" type="ORF">HPB48_009146</name>
</gene>
<evidence type="ECO:0000256" key="2">
    <source>
        <dbReference type="ARBA" id="ARBA00022448"/>
    </source>
</evidence>
<evidence type="ECO:0000256" key="1">
    <source>
        <dbReference type="ARBA" id="ARBA00004141"/>
    </source>
</evidence>
<dbReference type="OMA" id="EAQIAHW"/>
<dbReference type="PANTHER" id="PTHR11662:SF399">
    <property type="entry name" value="FI19708P1-RELATED"/>
    <property type="match status" value="1"/>
</dbReference>
<feature type="transmembrane region" description="Helical" evidence="8">
    <location>
        <begin position="364"/>
        <end position="384"/>
    </location>
</feature>
<dbReference type="InterPro" id="IPR036259">
    <property type="entry name" value="MFS_trans_sf"/>
</dbReference>
<protein>
    <submittedName>
        <fullName evidence="9">Uncharacterized protein</fullName>
    </submittedName>
</protein>
<keyword evidence="3 8" id="KW-0812">Transmembrane</keyword>
<dbReference type="Gene3D" id="1.20.1250.20">
    <property type="entry name" value="MFS general substrate transporter like domains"/>
    <property type="match status" value="2"/>
</dbReference>
<dbReference type="EMBL" id="JABSTR010000006">
    <property type="protein sequence ID" value="KAH9372678.1"/>
    <property type="molecule type" value="Genomic_DNA"/>
</dbReference>
<comment type="caution">
    <text evidence="9">The sequence shown here is derived from an EMBL/GenBank/DDBJ whole genome shotgun (WGS) entry which is preliminary data.</text>
</comment>
<keyword evidence="10" id="KW-1185">Reference proteome</keyword>
<feature type="region of interest" description="Disordered" evidence="7">
    <location>
        <begin position="1"/>
        <end position="67"/>
    </location>
</feature>
<dbReference type="VEuPathDB" id="VectorBase:HLOH_062445"/>
<dbReference type="AlphaFoldDB" id="A0A9J6G2K8"/>
<dbReference type="InterPro" id="IPR011701">
    <property type="entry name" value="MFS"/>
</dbReference>
<feature type="transmembrane region" description="Helical" evidence="8">
    <location>
        <begin position="231"/>
        <end position="250"/>
    </location>
</feature>
<dbReference type="SUPFAM" id="SSF103473">
    <property type="entry name" value="MFS general substrate transporter"/>
    <property type="match status" value="1"/>
</dbReference>
<dbReference type="FunFam" id="1.20.1250.20:FF:000003">
    <property type="entry name" value="Solute carrier family 17 member 3"/>
    <property type="match status" value="1"/>
</dbReference>
<evidence type="ECO:0000256" key="8">
    <source>
        <dbReference type="SAM" id="Phobius"/>
    </source>
</evidence>
<feature type="transmembrane region" description="Helical" evidence="8">
    <location>
        <begin position="271"/>
        <end position="291"/>
    </location>
</feature>
<keyword evidence="2" id="KW-0813">Transport</keyword>
<keyword evidence="6 8" id="KW-0472">Membrane</keyword>
<evidence type="ECO:0000256" key="7">
    <source>
        <dbReference type="SAM" id="MobiDB-lite"/>
    </source>
</evidence>
<dbReference type="PANTHER" id="PTHR11662">
    <property type="entry name" value="SOLUTE CARRIER FAMILY 17"/>
    <property type="match status" value="1"/>
</dbReference>
<dbReference type="InterPro" id="IPR050382">
    <property type="entry name" value="MFS_Na/Anion_cotransporter"/>
</dbReference>
<reference evidence="9 10" key="1">
    <citation type="journal article" date="2020" name="Cell">
        <title>Large-Scale Comparative Analyses of Tick Genomes Elucidate Their Genetic Diversity and Vector Capacities.</title>
        <authorList>
            <consortium name="Tick Genome and Microbiome Consortium (TIGMIC)"/>
            <person name="Jia N."/>
            <person name="Wang J."/>
            <person name="Shi W."/>
            <person name="Du L."/>
            <person name="Sun Y."/>
            <person name="Zhan W."/>
            <person name="Jiang J.F."/>
            <person name="Wang Q."/>
            <person name="Zhang B."/>
            <person name="Ji P."/>
            <person name="Bell-Sakyi L."/>
            <person name="Cui X.M."/>
            <person name="Yuan T.T."/>
            <person name="Jiang B.G."/>
            <person name="Yang W.F."/>
            <person name="Lam T.T."/>
            <person name="Chang Q.C."/>
            <person name="Ding S.J."/>
            <person name="Wang X.J."/>
            <person name="Zhu J.G."/>
            <person name="Ruan X.D."/>
            <person name="Zhao L."/>
            <person name="Wei J.T."/>
            <person name="Ye R.Z."/>
            <person name="Que T.C."/>
            <person name="Du C.H."/>
            <person name="Zhou Y.H."/>
            <person name="Cheng J.X."/>
            <person name="Dai P.F."/>
            <person name="Guo W.B."/>
            <person name="Han X.H."/>
            <person name="Huang E.J."/>
            <person name="Li L.F."/>
            <person name="Wei W."/>
            <person name="Gao Y.C."/>
            <person name="Liu J.Z."/>
            <person name="Shao H.Z."/>
            <person name="Wang X."/>
            <person name="Wang C.C."/>
            <person name="Yang T.C."/>
            <person name="Huo Q.B."/>
            <person name="Li W."/>
            <person name="Chen H.Y."/>
            <person name="Chen S.E."/>
            <person name="Zhou L.G."/>
            <person name="Ni X.B."/>
            <person name="Tian J.H."/>
            <person name="Sheng Y."/>
            <person name="Liu T."/>
            <person name="Pan Y.S."/>
            <person name="Xia L.Y."/>
            <person name="Li J."/>
            <person name="Zhao F."/>
            <person name="Cao W.C."/>
        </authorList>
    </citation>
    <scope>NUCLEOTIDE SEQUENCE [LARGE SCALE GENOMIC DNA]</scope>
    <source>
        <strain evidence="9">HaeL-2018</strain>
    </source>
</reference>
<evidence type="ECO:0000256" key="6">
    <source>
        <dbReference type="ARBA" id="ARBA00023136"/>
    </source>
</evidence>
<dbReference type="GO" id="GO:0015293">
    <property type="term" value="F:symporter activity"/>
    <property type="evidence" value="ECO:0007669"/>
    <property type="project" value="UniProtKB-KW"/>
</dbReference>
<dbReference type="Pfam" id="PF07690">
    <property type="entry name" value="MFS_1"/>
    <property type="match status" value="1"/>
</dbReference>
<evidence type="ECO:0000256" key="5">
    <source>
        <dbReference type="ARBA" id="ARBA00022989"/>
    </source>
</evidence>
<accession>A0A9J6G2K8</accession>
<evidence type="ECO:0000313" key="10">
    <source>
        <dbReference type="Proteomes" id="UP000821853"/>
    </source>
</evidence>
<feature type="compositionally biased region" description="Basic and acidic residues" evidence="7">
    <location>
        <begin position="8"/>
        <end position="20"/>
    </location>
</feature>
<sequence length="520" mass="56174">MSSPSIGRTERRTTSEHDDAGSSSNDHMTVAAISKDGWSGLGAPDAGHGNNLKQPERRPSVTSGGEPAGCSVQCRYVLIVLGFLGLANVYGMRVNLNVALVAMVNHTAVQETTKPSDCPDPRVVVNINGISYANSSRLHGGEIRERDGPFVWDPVMQGIVLGSFYYGYILTPIPGGRLAERFGAKVALRPGHPLHGTPLAPHTDSVARGRLLPHRRQDTARNRRGERRACVFSSSCVVLLALLSGVGVTYPAIEAQIAHWIPVNQRATAVSLIHTGGFFGVAMGMYISGLLAASDFWGGWPSVFYVFGLWTCVWFLFWAVLTSNRPSDHRWASAREVLMIEADLGDQKPTLAHKTPWKKMFTSPAVLGVVMAHFGTHWLQYVLVTELPTYLGTVLHYDIDDNGLYSALPYIGAIVSGAVAGIVADWLRSRAHMSATHIRKLFNGLAHLVPSVMLMIVPSVGGCNGPLSLVLFVLAGTVRGVSEAGYMAIPVDMAPDYAGRSSPLGYNLYRAPDITRHNDG</sequence>
<name>A0A9J6G2K8_HAELO</name>
<dbReference type="Proteomes" id="UP000821853">
    <property type="component" value="Chromosome 4"/>
</dbReference>
<dbReference type="GO" id="GO:0016020">
    <property type="term" value="C:membrane"/>
    <property type="evidence" value="ECO:0007669"/>
    <property type="project" value="UniProtKB-SubCell"/>
</dbReference>